<protein>
    <submittedName>
        <fullName evidence="1">Uncharacterized protein</fullName>
    </submittedName>
</protein>
<gene>
    <name evidence="1" type="ORF">NSIN_100007</name>
</gene>
<dbReference type="EMBL" id="FRFC01000002">
    <property type="protein sequence ID" value="SHO43121.1"/>
    <property type="molecule type" value="Genomic_DNA"/>
</dbReference>
<dbReference type="AlphaFoldDB" id="A0A2H1EF97"/>
<name>A0A2H1EF97_9ARCH</name>
<reference evidence="2" key="1">
    <citation type="submission" date="2016-12" db="EMBL/GenBank/DDBJ databases">
        <authorList>
            <person name="Herbold C."/>
        </authorList>
    </citation>
    <scope>NUCLEOTIDE SEQUENCE [LARGE SCALE GENOMIC DNA]</scope>
</reference>
<accession>A0A2H1EF97</accession>
<evidence type="ECO:0000313" key="2">
    <source>
        <dbReference type="Proteomes" id="UP000232412"/>
    </source>
</evidence>
<keyword evidence="2" id="KW-1185">Reference proteome</keyword>
<organism evidence="1 2">
    <name type="scientific">Nitrosotalea sinensis</name>
    <dbReference type="NCBI Taxonomy" id="1499975"/>
    <lineage>
        <taxon>Archaea</taxon>
        <taxon>Nitrososphaerota</taxon>
        <taxon>Nitrososphaeria</taxon>
        <taxon>Nitrosotaleales</taxon>
        <taxon>Nitrosotaleaceae</taxon>
        <taxon>Nitrosotalea</taxon>
    </lineage>
</organism>
<dbReference type="OrthoDB" id="9449at2157"/>
<dbReference type="RefSeq" id="WP_101009030.1">
    <property type="nucleotide sequence ID" value="NZ_FRFC01000002.1"/>
</dbReference>
<proteinExistence type="predicted"/>
<sequence length="167" mass="19177">MSFSQIVSELQKELRSNNPQIRFLLKKNPGLAFTTINEISTNIGSKYNVRISLNFPEKGKIEDYESYGTENLGFVFQRNSRNFTIPRESIKSKASEIFNSVQIQDAYMYEGKEGVRVIHDSFRIDVLPASLHVWGKINEEIRNFCNWLLENCYEVRPAAGALSETNS</sequence>
<evidence type="ECO:0000313" key="1">
    <source>
        <dbReference type="EMBL" id="SHO43121.1"/>
    </source>
</evidence>
<dbReference type="Proteomes" id="UP000232412">
    <property type="component" value="Unassembled WGS sequence"/>
</dbReference>